<protein>
    <submittedName>
        <fullName evidence="1">Uncharacterized protein</fullName>
    </submittedName>
</protein>
<proteinExistence type="predicted"/>
<name>A0A504YG44_FASGI</name>
<sequence length="115" mass="13150">CPISSSSSNPALLDILGRFVTSASQYLAQLERRLSPQFARKFSLFRSGPQQTAASTVEFGLWDARVCKFQLIEPNWIVQHPRPSYQASCKWLDFFNHLSTSVLFSHVLNVFDWLL</sequence>
<keyword evidence="2" id="KW-1185">Reference proteome</keyword>
<comment type="caution">
    <text evidence="1">The sequence shown here is derived from an EMBL/GenBank/DDBJ whole genome shotgun (WGS) entry which is preliminary data.</text>
</comment>
<gene>
    <name evidence="1" type="ORF">FGIG_11696</name>
</gene>
<evidence type="ECO:0000313" key="1">
    <source>
        <dbReference type="EMBL" id="TPP60134.1"/>
    </source>
</evidence>
<organism evidence="1 2">
    <name type="scientific">Fasciola gigantica</name>
    <name type="common">Giant liver fluke</name>
    <dbReference type="NCBI Taxonomy" id="46835"/>
    <lineage>
        <taxon>Eukaryota</taxon>
        <taxon>Metazoa</taxon>
        <taxon>Spiralia</taxon>
        <taxon>Lophotrochozoa</taxon>
        <taxon>Platyhelminthes</taxon>
        <taxon>Trematoda</taxon>
        <taxon>Digenea</taxon>
        <taxon>Plagiorchiida</taxon>
        <taxon>Echinostomata</taxon>
        <taxon>Echinostomatoidea</taxon>
        <taxon>Fasciolidae</taxon>
        <taxon>Fasciola</taxon>
    </lineage>
</organism>
<reference evidence="1 2" key="1">
    <citation type="submission" date="2019-04" db="EMBL/GenBank/DDBJ databases">
        <title>Annotation for the trematode Fasciola gigantica.</title>
        <authorList>
            <person name="Choi Y.-J."/>
        </authorList>
    </citation>
    <scope>NUCLEOTIDE SEQUENCE [LARGE SCALE GENOMIC DNA]</scope>
    <source>
        <strain evidence="1">Uganda_cow_1</strain>
    </source>
</reference>
<accession>A0A504YG44</accession>
<dbReference type="AlphaFoldDB" id="A0A504YG44"/>
<dbReference type="EMBL" id="SUNJ01009790">
    <property type="protein sequence ID" value="TPP60134.1"/>
    <property type="molecule type" value="Genomic_DNA"/>
</dbReference>
<feature type="non-terminal residue" evidence="1">
    <location>
        <position position="1"/>
    </location>
</feature>
<dbReference type="Proteomes" id="UP000316759">
    <property type="component" value="Unassembled WGS sequence"/>
</dbReference>
<evidence type="ECO:0000313" key="2">
    <source>
        <dbReference type="Proteomes" id="UP000316759"/>
    </source>
</evidence>